<dbReference type="InterPro" id="IPR002575">
    <property type="entry name" value="Aminoglycoside_PTrfase"/>
</dbReference>
<feature type="domain" description="Aminoglycoside phosphotransferase" evidence="1">
    <location>
        <begin position="96"/>
        <end position="277"/>
    </location>
</feature>
<dbReference type="RefSeq" id="WP_166668813.1">
    <property type="nucleotide sequence ID" value="NZ_SOQX01000004.1"/>
</dbReference>
<evidence type="ECO:0000313" key="3">
    <source>
        <dbReference type="Proteomes" id="UP000294914"/>
    </source>
</evidence>
<dbReference type="Gene3D" id="3.90.1200.10">
    <property type="match status" value="1"/>
</dbReference>
<sequence>MLRDSPDQDDDESWQVELKELTNLVEVHADSLREASRRGKFELDRFQFRFIKRDKNTVYYVTGDHAWYLKLPVSIRERMMQRESLGVRVTSESLPYVQGYYAARAATVSLLKGYILVAEVRGLPLNRFLYMSAFRMPGFDQSGLCRVYENLGRTLGQLHNLPVQEDLIESDRSVRKTASRWSPEDCSDQKLRQVMELALKKVPNAATNCLVHGNPRMDNILVKNESVSLIDFENTGIGSPYDDLSIVCSQLEVLRALLWFPETAPGKARRTFLDAYRNEHDIDEAILRDCVAIRLVEFYREYARKGGRIAGIPIISRKLHSLVIEMLA</sequence>
<dbReference type="Proteomes" id="UP000294914">
    <property type="component" value="Unassembled WGS sequence"/>
</dbReference>
<evidence type="ECO:0000313" key="2">
    <source>
        <dbReference type="EMBL" id="TDY00959.1"/>
    </source>
</evidence>
<comment type="caution">
    <text evidence="2">The sequence shown here is derived from an EMBL/GenBank/DDBJ whole genome shotgun (WGS) entry which is preliminary data.</text>
</comment>
<dbReference type="InterPro" id="IPR011009">
    <property type="entry name" value="Kinase-like_dom_sf"/>
</dbReference>
<reference evidence="2 3" key="1">
    <citation type="submission" date="2019-03" db="EMBL/GenBank/DDBJ databases">
        <title>Genomic Encyclopedia of Type Strains, Phase IV (KMG-IV): sequencing the most valuable type-strain genomes for metagenomic binning, comparative biology and taxonomic classification.</title>
        <authorList>
            <person name="Goeker M."/>
        </authorList>
    </citation>
    <scope>NUCLEOTIDE SEQUENCE [LARGE SCALE GENOMIC DNA]</scope>
    <source>
        <strain evidence="2 3">DSM 16326</strain>
    </source>
</reference>
<protein>
    <submittedName>
        <fullName evidence="2">Phosphotransferase family enzyme</fullName>
    </submittedName>
</protein>
<dbReference type="Pfam" id="PF01636">
    <property type="entry name" value="APH"/>
    <property type="match status" value="1"/>
</dbReference>
<dbReference type="SUPFAM" id="SSF56112">
    <property type="entry name" value="Protein kinase-like (PK-like)"/>
    <property type="match status" value="1"/>
</dbReference>
<keyword evidence="3" id="KW-1185">Reference proteome</keyword>
<evidence type="ECO:0000259" key="1">
    <source>
        <dbReference type="Pfam" id="PF01636"/>
    </source>
</evidence>
<dbReference type="GO" id="GO:0016740">
    <property type="term" value="F:transferase activity"/>
    <property type="evidence" value="ECO:0007669"/>
    <property type="project" value="UniProtKB-KW"/>
</dbReference>
<accession>A0A4R8ITN0</accession>
<gene>
    <name evidence="2" type="ORF">EDC23_1705</name>
</gene>
<dbReference type="EMBL" id="SOQX01000004">
    <property type="protein sequence ID" value="TDY00959.1"/>
    <property type="molecule type" value="Genomic_DNA"/>
</dbReference>
<organism evidence="2 3">
    <name type="scientific">Thiohalophilus thiocyanatoxydans</name>
    <dbReference type="NCBI Taxonomy" id="381308"/>
    <lineage>
        <taxon>Bacteria</taxon>
        <taxon>Pseudomonadati</taxon>
        <taxon>Pseudomonadota</taxon>
        <taxon>Gammaproteobacteria</taxon>
        <taxon>Thiohalomonadales</taxon>
        <taxon>Thiohalophilaceae</taxon>
        <taxon>Thiohalophilus</taxon>
    </lineage>
</organism>
<dbReference type="AlphaFoldDB" id="A0A4R8ITN0"/>
<name>A0A4R8ITN0_9GAMM</name>
<keyword evidence="2" id="KW-0808">Transferase</keyword>
<proteinExistence type="predicted"/>